<dbReference type="InterPro" id="IPR047867">
    <property type="entry name" value="Ribosomal_uL22_bac/org-type"/>
</dbReference>
<evidence type="ECO:0000256" key="7">
    <source>
        <dbReference type="HAMAP-Rule" id="MF_01331"/>
    </source>
</evidence>
<keyword evidence="5 7" id="KW-0687">Ribonucleoprotein</keyword>
<keyword evidence="4 7" id="KW-0689">Ribosomal protein</keyword>
<accession>A0A1F7W8D0</accession>
<evidence type="ECO:0000256" key="5">
    <source>
        <dbReference type="ARBA" id="ARBA00023274"/>
    </source>
</evidence>
<keyword evidence="3 7" id="KW-0694">RNA-binding</keyword>
<evidence type="ECO:0000256" key="3">
    <source>
        <dbReference type="ARBA" id="ARBA00022884"/>
    </source>
</evidence>
<dbReference type="HAMAP" id="MF_01331_B">
    <property type="entry name" value="Ribosomal_uL22_B"/>
    <property type="match status" value="1"/>
</dbReference>
<feature type="compositionally biased region" description="Basic residues" evidence="11">
    <location>
        <begin position="117"/>
        <end position="126"/>
    </location>
</feature>
<comment type="caution">
    <text evidence="12">The sequence shown here is derived from an EMBL/GenBank/DDBJ whole genome shotgun (WGS) entry which is preliminary data.</text>
</comment>
<feature type="region of interest" description="Disordered" evidence="11">
    <location>
        <begin position="117"/>
        <end position="145"/>
    </location>
</feature>
<dbReference type="CDD" id="cd00336">
    <property type="entry name" value="Ribosomal_L22"/>
    <property type="match status" value="1"/>
</dbReference>
<dbReference type="Gene3D" id="3.90.470.10">
    <property type="entry name" value="Ribosomal protein L22/L17"/>
    <property type="match status" value="1"/>
</dbReference>
<reference evidence="12 13" key="1">
    <citation type="journal article" date="2016" name="Nat. Commun.">
        <title>Thousands of microbial genomes shed light on interconnected biogeochemical processes in an aquifer system.</title>
        <authorList>
            <person name="Anantharaman K."/>
            <person name="Brown C.T."/>
            <person name="Hug L.A."/>
            <person name="Sharon I."/>
            <person name="Castelle C.J."/>
            <person name="Probst A.J."/>
            <person name="Thomas B.C."/>
            <person name="Singh A."/>
            <person name="Wilkins M.J."/>
            <person name="Karaoz U."/>
            <person name="Brodie E.L."/>
            <person name="Williams K.H."/>
            <person name="Hubbard S.S."/>
            <person name="Banfield J.F."/>
        </authorList>
    </citation>
    <scope>NUCLEOTIDE SEQUENCE [LARGE SCALE GENOMIC DNA]</scope>
</reference>
<evidence type="ECO:0000313" key="13">
    <source>
        <dbReference type="Proteomes" id="UP000176501"/>
    </source>
</evidence>
<gene>
    <name evidence="7" type="primary">rplV</name>
    <name evidence="12" type="ORF">A2304_02690</name>
</gene>
<evidence type="ECO:0000256" key="1">
    <source>
        <dbReference type="ARBA" id="ARBA00009451"/>
    </source>
</evidence>
<comment type="similarity">
    <text evidence="1 7 8">Belongs to the universal ribosomal protein uL22 family.</text>
</comment>
<dbReference type="Pfam" id="PF00237">
    <property type="entry name" value="Ribosomal_L22"/>
    <property type="match status" value="1"/>
</dbReference>
<dbReference type="GO" id="GO:0003735">
    <property type="term" value="F:structural constituent of ribosome"/>
    <property type="evidence" value="ECO:0007669"/>
    <property type="project" value="InterPro"/>
</dbReference>
<evidence type="ECO:0000313" key="12">
    <source>
        <dbReference type="EMBL" id="OGL99030.1"/>
    </source>
</evidence>
<dbReference type="InterPro" id="IPR001063">
    <property type="entry name" value="Ribosomal_uL22"/>
</dbReference>
<dbReference type="GO" id="GO:0006412">
    <property type="term" value="P:translation"/>
    <property type="evidence" value="ECO:0007669"/>
    <property type="project" value="UniProtKB-UniRule"/>
</dbReference>
<dbReference type="Proteomes" id="UP000176501">
    <property type="component" value="Unassembled WGS sequence"/>
</dbReference>
<evidence type="ECO:0000256" key="11">
    <source>
        <dbReference type="SAM" id="MobiDB-lite"/>
    </source>
</evidence>
<dbReference type="InterPro" id="IPR005727">
    <property type="entry name" value="Ribosomal_uL22_bac/chlpt-type"/>
</dbReference>
<dbReference type="PANTHER" id="PTHR13501">
    <property type="entry name" value="CHLOROPLAST 50S RIBOSOMAL PROTEIN L22-RELATED"/>
    <property type="match status" value="1"/>
</dbReference>
<dbReference type="EMBL" id="MGFE01000011">
    <property type="protein sequence ID" value="OGL99030.1"/>
    <property type="molecule type" value="Genomic_DNA"/>
</dbReference>
<comment type="function">
    <text evidence="7">The globular domain of the protein is located near the polypeptide exit tunnel on the outside of the subunit, while an extended beta-hairpin is found that lines the wall of the exit tunnel in the center of the 70S ribosome.</text>
</comment>
<dbReference type="SUPFAM" id="SSF54843">
    <property type="entry name" value="Ribosomal protein L22"/>
    <property type="match status" value="1"/>
</dbReference>
<evidence type="ECO:0000256" key="6">
    <source>
        <dbReference type="ARBA" id="ARBA00035207"/>
    </source>
</evidence>
<evidence type="ECO:0000256" key="2">
    <source>
        <dbReference type="ARBA" id="ARBA00022730"/>
    </source>
</evidence>
<evidence type="ECO:0000256" key="10">
    <source>
        <dbReference type="RuleBase" id="RU004008"/>
    </source>
</evidence>
<feature type="compositionally biased region" description="Basic residues" evidence="11">
    <location>
        <begin position="135"/>
        <end position="145"/>
    </location>
</feature>
<protein>
    <recommendedName>
        <fullName evidence="6 7">Large ribosomal subunit protein uL22</fullName>
    </recommendedName>
</protein>
<dbReference type="NCBIfam" id="TIGR01044">
    <property type="entry name" value="rplV_bact"/>
    <property type="match status" value="1"/>
</dbReference>
<keyword evidence="2 7" id="KW-0699">rRNA-binding</keyword>
<dbReference type="GO" id="GO:0019843">
    <property type="term" value="F:rRNA binding"/>
    <property type="evidence" value="ECO:0007669"/>
    <property type="project" value="UniProtKB-UniRule"/>
</dbReference>
<organism evidence="12 13">
    <name type="scientific">Candidatus Uhrbacteria bacterium RIFOXYB2_FULL_57_15</name>
    <dbReference type="NCBI Taxonomy" id="1802422"/>
    <lineage>
        <taxon>Bacteria</taxon>
        <taxon>Candidatus Uhriibacteriota</taxon>
    </lineage>
</organism>
<evidence type="ECO:0000256" key="8">
    <source>
        <dbReference type="RuleBase" id="RU004005"/>
    </source>
</evidence>
<comment type="function">
    <text evidence="7 10">This protein binds specifically to 23S rRNA; its binding is stimulated by other ribosomal proteins, e.g., L4, L17, and L20. It is important during the early stages of 50S assembly. It makes multiple contacts with different domains of the 23S rRNA in the assembled 50S subunit and ribosome.</text>
</comment>
<sequence>MEVIAKANNIRMSPRKVRLVIDVIRGMDVMRAQTQLQFMKKAAVLPVLKLLNSAIANAEHNFQLDKENLFVKTITADGGPTIHRWTPKAFGRAAPIRKRTSHITIVLSDAEIPKKKSAKVAKKKEVKPKEVNKVAAKKSAAKKTK</sequence>
<proteinExistence type="inferred from homology"/>
<evidence type="ECO:0000256" key="9">
    <source>
        <dbReference type="RuleBase" id="RU004006"/>
    </source>
</evidence>
<dbReference type="PANTHER" id="PTHR13501:SF8">
    <property type="entry name" value="LARGE RIBOSOMAL SUBUNIT PROTEIN UL22M"/>
    <property type="match status" value="1"/>
</dbReference>
<evidence type="ECO:0000256" key="4">
    <source>
        <dbReference type="ARBA" id="ARBA00022980"/>
    </source>
</evidence>
<dbReference type="AlphaFoldDB" id="A0A1F7W8D0"/>
<comment type="subunit">
    <text evidence="7 9">Part of the 50S ribosomal subunit.</text>
</comment>
<dbReference type="InterPro" id="IPR036394">
    <property type="entry name" value="Ribosomal_uL22_sf"/>
</dbReference>
<dbReference type="GO" id="GO:0022625">
    <property type="term" value="C:cytosolic large ribosomal subunit"/>
    <property type="evidence" value="ECO:0007669"/>
    <property type="project" value="TreeGrafter"/>
</dbReference>
<name>A0A1F7W8D0_9BACT</name>